<name>A0A173GD38_9CAUD</name>
<organism evidence="1 2">
    <name type="scientific">Erwinia phage vB_EamM_Simmy50</name>
    <dbReference type="NCBI Taxonomy" id="1815988"/>
    <lineage>
        <taxon>Viruses</taxon>
        <taxon>Duplodnaviria</taxon>
        <taxon>Heunggongvirae</taxon>
        <taxon>Uroviricota</taxon>
        <taxon>Caudoviricetes</taxon>
        <taxon>Chimalliviridae</taxon>
        <taxon>Agricanvirus</taxon>
        <taxon>Agricanvirus simmy50</taxon>
    </lineage>
</organism>
<evidence type="ECO:0000313" key="1">
    <source>
        <dbReference type="EMBL" id="ANH51557.1"/>
    </source>
</evidence>
<reference evidence="2" key="1">
    <citation type="submission" date="2016-03" db="EMBL/GenBank/DDBJ databases">
        <authorList>
            <person name="Sharma R."/>
            <person name="Simister A.R."/>
            <person name="Berg J.A."/>
            <person name="Jensen G.L."/>
            <person name="Keele B.R."/>
            <person name="Ward M.E.H."/>
            <person name="Breakwell D.P."/>
            <person name="Hope S."/>
            <person name="Grose J.H."/>
        </authorList>
    </citation>
    <scope>NUCLEOTIDE SEQUENCE [LARGE SCALE GENOMIC DNA]</scope>
</reference>
<keyword evidence="2" id="KW-1185">Reference proteome</keyword>
<proteinExistence type="predicted"/>
<accession>A0A173GD38</accession>
<dbReference type="Proteomes" id="UP000222975">
    <property type="component" value="Segment"/>
</dbReference>
<dbReference type="EMBL" id="KU886223">
    <property type="protein sequence ID" value="ANH51557.1"/>
    <property type="molecule type" value="Genomic_DNA"/>
</dbReference>
<evidence type="ECO:0000313" key="2">
    <source>
        <dbReference type="Proteomes" id="UP000222975"/>
    </source>
</evidence>
<gene>
    <name evidence="1" type="ORF">SIMMY50_95</name>
</gene>
<sequence length="173" mass="19899">MQIPGMPTSFEELCSIVVKLGLVDASVEKTTELLWQSVEDHGYTHRWDDPDQEMTSTERWFSRAEELKMTFHGDVVAMLVDWSIMTGRMDQYHNDIDYQQHCRNWLASHISVKLQLDDEGVTETTLHPPTYRYLQGGKIFVINAATSGNGGGINYYTMSLEEYVKYIKTQPVI</sequence>
<protein>
    <submittedName>
        <fullName evidence="1">Uncharacterized protein</fullName>
    </submittedName>
</protein>